<gene>
    <name evidence="1" type="ORF">HanXRQr2_Chr02g0073261</name>
</gene>
<reference evidence="1" key="2">
    <citation type="submission" date="2020-06" db="EMBL/GenBank/DDBJ databases">
        <title>Helianthus annuus Genome sequencing and assembly Release 2.</title>
        <authorList>
            <person name="Gouzy J."/>
            <person name="Langlade N."/>
            <person name="Munos S."/>
        </authorList>
    </citation>
    <scope>NUCLEOTIDE SEQUENCE</scope>
    <source>
        <tissue evidence="1">Leaves</tissue>
    </source>
</reference>
<reference evidence="1" key="1">
    <citation type="journal article" date="2017" name="Nature">
        <title>The sunflower genome provides insights into oil metabolism, flowering and Asterid evolution.</title>
        <authorList>
            <person name="Badouin H."/>
            <person name="Gouzy J."/>
            <person name="Grassa C.J."/>
            <person name="Murat F."/>
            <person name="Staton S.E."/>
            <person name="Cottret L."/>
            <person name="Lelandais-Briere C."/>
            <person name="Owens G.L."/>
            <person name="Carrere S."/>
            <person name="Mayjonade B."/>
            <person name="Legrand L."/>
            <person name="Gill N."/>
            <person name="Kane N.C."/>
            <person name="Bowers J.E."/>
            <person name="Hubner S."/>
            <person name="Bellec A."/>
            <person name="Berard A."/>
            <person name="Berges H."/>
            <person name="Blanchet N."/>
            <person name="Boniface M.C."/>
            <person name="Brunel D."/>
            <person name="Catrice O."/>
            <person name="Chaidir N."/>
            <person name="Claudel C."/>
            <person name="Donnadieu C."/>
            <person name="Faraut T."/>
            <person name="Fievet G."/>
            <person name="Helmstetter N."/>
            <person name="King M."/>
            <person name="Knapp S.J."/>
            <person name="Lai Z."/>
            <person name="Le Paslier M.C."/>
            <person name="Lippi Y."/>
            <person name="Lorenzon L."/>
            <person name="Mandel J.R."/>
            <person name="Marage G."/>
            <person name="Marchand G."/>
            <person name="Marquand E."/>
            <person name="Bret-Mestries E."/>
            <person name="Morien E."/>
            <person name="Nambeesan S."/>
            <person name="Nguyen T."/>
            <person name="Pegot-Espagnet P."/>
            <person name="Pouilly N."/>
            <person name="Raftis F."/>
            <person name="Sallet E."/>
            <person name="Schiex T."/>
            <person name="Thomas J."/>
            <person name="Vandecasteele C."/>
            <person name="Vares D."/>
            <person name="Vear F."/>
            <person name="Vautrin S."/>
            <person name="Crespi M."/>
            <person name="Mangin B."/>
            <person name="Burke J.M."/>
            <person name="Salse J."/>
            <person name="Munos S."/>
            <person name="Vincourt P."/>
            <person name="Rieseberg L.H."/>
            <person name="Langlade N.B."/>
        </authorList>
    </citation>
    <scope>NUCLEOTIDE SEQUENCE</scope>
    <source>
        <tissue evidence="1">Leaves</tissue>
    </source>
</reference>
<accession>A0A9K3NZH2</accession>
<proteinExistence type="predicted"/>
<evidence type="ECO:0000313" key="1">
    <source>
        <dbReference type="EMBL" id="KAF5819052.1"/>
    </source>
</evidence>
<dbReference type="Proteomes" id="UP000215914">
    <property type="component" value="Unassembled WGS sequence"/>
</dbReference>
<sequence>MEPFKDMAKFLRESRIAKALTDRTKVYESHVIMFWSSVRYEESEKMIFSVVQKKDENDQDIDVEVKFNVGDLRRVLDLGDCDDDPTIVHERLCKGLWFRMGFSGHVKGKYLKSMFSRPYKFLVHCVLHALSHRKGAYDEPSDYIMNIITCLVLNMPYNISQVLFDHLVDNIRGEKYIMYPRFIQMMIDDQVRDLPKDPADELNLHHMKSGTLSRLNHYKGLKKDEPEPRAKRMICKIENQNYVAPENDAWRHENSNSEDETDRLNGMHEKKLRYWYVKDGKRKRTPKASPTVTAPKVTPKIVVKGKVERGSQQEKLEYKMIYYANECSIIVLQGFQRNLHQDLWMNQ</sequence>
<evidence type="ECO:0000313" key="2">
    <source>
        <dbReference type="Proteomes" id="UP000215914"/>
    </source>
</evidence>
<protein>
    <submittedName>
        <fullName evidence="1">Uncharacterized protein</fullName>
    </submittedName>
</protein>
<comment type="caution">
    <text evidence="1">The sequence shown here is derived from an EMBL/GenBank/DDBJ whole genome shotgun (WGS) entry which is preliminary data.</text>
</comment>
<dbReference type="AlphaFoldDB" id="A0A9K3NZH2"/>
<dbReference type="Gramene" id="mRNA:HanXRQr2_Chr02g0073261">
    <property type="protein sequence ID" value="CDS:HanXRQr2_Chr02g0073261.1"/>
    <property type="gene ID" value="HanXRQr2_Chr02g0073261"/>
</dbReference>
<dbReference type="EMBL" id="MNCJ02000317">
    <property type="protein sequence ID" value="KAF5819052.1"/>
    <property type="molecule type" value="Genomic_DNA"/>
</dbReference>
<name>A0A9K3NZH2_HELAN</name>
<keyword evidence="2" id="KW-1185">Reference proteome</keyword>
<organism evidence="1 2">
    <name type="scientific">Helianthus annuus</name>
    <name type="common">Common sunflower</name>
    <dbReference type="NCBI Taxonomy" id="4232"/>
    <lineage>
        <taxon>Eukaryota</taxon>
        <taxon>Viridiplantae</taxon>
        <taxon>Streptophyta</taxon>
        <taxon>Embryophyta</taxon>
        <taxon>Tracheophyta</taxon>
        <taxon>Spermatophyta</taxon>
        <taxon>Magnoliopsida</taxon>
        <taxon>eudicotyledons</taxon>
        <taxon>Gunneridae</taxon>
        <taxon>Pentapetalae</taxon>
        <taxon>asterids</taxon>
        <taxon>campanulids</taxon>
        <taxon>Asterales</taxon>
        <taxon>Asteraceae</taxon>
        <taxon>Asteroideae</taxon>
        <taxon>Heliantheae alliance</taxon>
        <taxon>Heliantheae</taxon>
        <taxon>Helianthus</taxon>
    </lineage>
</organism>